<evidence type="ECO:0000313" key="1">
    <source>
        <dbReference type="EMBL" id="MEQ2159507.1"/>
    </source>
</evidence>
<dbReference type="Gene3D" id="2.60.120.200">
    <property type="match status" value="1"/>
</dbReference>
<dbReference type="EMBL" id="JAHRIO010002568">
    <property type="protein sequence ID" value="MEQ2159507.1"/>
    <property type="molecule type" value="Genomic_DNA"/>
</dbReference>
<gene>
    <name evidence="1" type="ORF">GOODEAATRI_023774</name>
</gene>
<reference evidence="1 2" key="1">
    <citation type="submission" date="2021-06" db="EMBL/GenBank/DDBJ databases">
        <authorList>
            <person name="Palmer J.M."/>
        </authorList>
    </citation>
    <scope>NUCLEOTIDE SEQUENCE [LARGE SCALE GENOMIC DNA]</scope>
    <source>
        <strain evidence="1 2">GA_2019</strain>
        <tissue evidence="1">Muscle</tissue>
    </source>
</reference>
<keyword evidence="2" id="KW-1185">Reference proteome</keyword>
<accession>A0ABV0MN65</accession>
<name>A0ABV0MN65_9TELE</name>
<sequence length="150" mass="16681">MLHCKVWKEGKHLALMDFQVNFTGLSGRTSASTSWRFLRRALLKDFFLRAAGEQKQKCHPSVSACSLLCVALLSHLAAPTLGQLDLSRLDGDTVCPPIRNGQDDLPGFDLITQFQLDVIPLKGVRKVDGSTPLQVAYRLDREANFQIPTM</sequence>
<proteinExistence type="predicted"/>
<protein>
    <submittedName>
        <fullName evidence="1">Uncharacterized protein</fullName>
    </submittedName>
</protein>
<dbReference type="Proteomes" id="UP001476798">
    <property type="component" value="Unassembled WGS sequence"/>
</dbReference>
<comment type="caution">
    <text evidence="1">The sequence shown here is derived from an EMBL/GenBank/DDBJ whole genome shotgun (WGS) entry which is preliminary data.</text>
</comment>
<organism evidence="1 2">
    <name type="scientific">Goodea atripinnis</name>
    <dbReference type="NCBI Taxonomy" id="208336"/>
    <lineage>
        <taxon>Eukaryota</taxon>
        <taxon>Metazoa</taxon>
        <taxon>Chordata</taxon>
        <taxon>Craniata</taxon>
        <taxon>Vertebrata</taxon>
        <taxon>Euteleostomi</taxon>
        <taxon>Actinopterygii</taxon>
        <taxon>Neopterygii</taxon>
        <taxon>Teleostei</taxon>
        <taxon>Neoteleostei</taxon>
        <taxon>Acanthomorphata</taxon>
        <taxon>Ovalentaria</taxon>
        <taxon>Atherinomorphae</taxon>
        <taxon>Cyprinodontiformes</taxon>
        <taxon>Goodeidae</taxon>
        <taxon>Goodea</taxon>
    </lineage>
</organism>
<evidence type="ECO:0000313" key="2">
    <source>
        <dbReference type="Proteomes" id="UP001476798"/>
    </source>
</evidence>